<comment type="caution">
    <text evidence="4">The sequence shown here is derived from an EMBL/GenBank/DDBJ whole genome shotgun (WGS) entry which is preliminary data.</text>
</comment>
<dbReference type="CDD" id="cd05819">
    <property type="entry name" value="NHL"/>
    <property type="match status" value="1"/>
</dbReference>
<evidence type="ECO:0000256" key="2">
    <source>
        <dbReference type="ARBA" id="ARBA00022737"/>
    </source>
</evidence>
<name>A0A819EEZ9_9BILA</name>
<reference evidence="4" key="1">
    <citation type="submission" date="2021-02" db="EMBL/GenBank/DDBJ databases">
        <authorList>
            <person name="Nowell W R."/>
        </authorList>
    </citation>
    <scope>NUCLEOTIDE SEQUENCE</scope>
</reference>
<keyword evidence="3" id="KW-0325">Glycoprotein</keyword>
<evidence type="ECO:0000256" key="3">
    <source>
        <dbReference type="ARBA" id="ARBA00023180"/>
    </source>
</evidence>
<dbReference type="PANTHER" id="PTHR10680">
    <property type="entry name" value="PEPTIDYL-GLYCINE ALPHA-AMIDATING MONOOXYGENASE"/>
    <property type="match status" value="1"/>
</dbReference>
<dbReference type="EMBL" id="CAJOBE010002891">
    <property type="protein sequence ID" value="CAF3849271.1"/>
    <property type="molecule type" value="Genomic_DNA"/>
</dbReference>
<organism evidence="4 5">
    <name type="scientific">Rotaria sordida</name>
    <dbReference type="NCBI Taxonomy" id="392033"/>
    <lineage>
        <taxon>Eukaryota</taxon>
        <taxon>Metazoa</taxon>
        <taxon>Spiralia</taxon>
        <taxon>Gnathifera</taxon>
        <taxon>Rotifera</taxon>
        <taxon>Eurotatoria</taxon>
        <taxon>Bdelloidea</taxon>
        <taxon>Philodinida</taxon>
        <taxon>Philodinidae</taxon>
        <taxon>Rotaria</taxon>
    </lineage>
</organism>
<evidence type="ECO:0000313" key="4">
    <source>
        <dbReference type="EMBL" id="CAF3849271.1"/>
    </source>
</evidence>
<dbReference type="InterPro" id="IPR011042">
    <property type="entry name" value="6-blade_b-propeller_TolB-like"/>
</dbReference>
<evidence type="ECO:0000256" key="1">
    <source>
        <dbReference type="ARBA" id="ARBA00022729"/>
    </source>
</evidence>
<dbReference type="PANTHER" id="PTHR10680:SF14">
    <property type="entry name" value="PEPTIDYL-GLYCINE ALPHA-AMIDATING MONOOXYGENASE"/>
    <property type="match status" value="1"/>
</dbReference>
<dbReference type="Proteomes" id="UP000663874">
    <property type="component" value="Unassembled WGS sequence"/>
</dbReference>
<keyword evidence="2" id="KW-0677">Repeat</keyword>
<keyword evidence="1" id="KW-0732">Signal</keyword>
<dbReference type="Gene3D" id="2.120.10.30">
    <property type="entry name" value="TolB, C-terminal domain"/>
    <property type="match status" value="2"/>
</dbReference>
<dbReference type="InterPro" id="IPR001258">
    <property type="entry name" value="NHL_repeat"/>
</dbReference>
<protein>
    <submittedName>
        <fullName evidence="4">Uncharacterized protein</fullName>
    </submittedName>
</protein>
<sequence>MKARRALQNFHPLRGSSIDIHPNARWQQSGITVAGGNRQANGINQLPDPRGLYVDDDQTIYAADRANNRIVEWKRGATSGQVVAGGNGQGSLDHQLFIPIDVIVDKERDSLIISDYVNRRVVRWPRRNGTSGETIISSIDCLGLTMDENRSLYIVDGVKNEVRRYRRGESQGIVVAGGNGKGNRLNQFSNPQYVFVDRDHSVYVSDLGNNRVMKWMEGAKEGIVVAGGQGQGNALTQLSYPEGVVADQLGTVYVADGGNNRIMRWSNRATQGSVIIGGNEGVNQRINKVIQDRIFTSHLNFVKRLPHVFIDLLSSDMMLNRFCSQILPKIHDKIKWLHLESSSMKYVLCAANYPNLDTLSLYNIDQKSIQCLFNDEMISSNILKNQITTLFVTIDDNKETVFSMIKVCNYIVNAFTNLMDLTLYESSFINRIPLCFNDGFFSTFRSSTLLKLNIRIHSIDDCLYLLDGRFNQLHTLYVDIVDVNPSEEIKNQDDLPNLKCFYLSCKGEACYYNNDYNCYNGLILPLLYRMLNLEELDLYIPVKVDKTFIDENDLKKNIINRMPRLNQFRFYIRSIMNIHSGMDLPSIEDIQCRFIEFANNNIISYVDYYPEAKQSRYHIYSYPSFMPYYSDITNNFPNELFTYVRVVSLYDEHPFDHEFFLRIQKSFPFMEKLNLINQKPQNHKQSYESNNNNQNLSVIEYSFLSNLGIVHVHDDYIEQFLFDTKTYFRNNVVLHIKYESLQRVTHNFKRDATRINCAKINDLLLYGERYHSNSALKEYFPFAKICYPSIF</sequence>
<dbReference type="SUPFAM" id="SSF101898">
    <property type="entry name" value="NHL repeat"/>
    <property type="match status" value="1"/>
</dbReference>
<accession>A0A819EEZ9</accession>
<gene>
    <name evidence="4" type="ORF">FNK824_LOCUS17835</name>
</gene>
<dbReference type="Pfam" id="PF01436">
    <property type="entry name" value="NHL"/>
    <property type="match status" value="1"/>
</dbReference>
<proteinExistence type="predicted"/>
<evidence type="ECO:0000313" key="5">
    <source>
        <dbReference type="Proteomes" id="UP000663874"/>
    </source>
</evidence>
<dbReference type="AlphaFoldDB" id="A0A819EEZ9"/>